<feature type="transmembrane region" description="Helical" evidence="1">
    <location>
        <begin position="66"/>
        <end position="85"/>
    </location>
</feature>
<dbReference type="Proteomes" id="UP001221597">
    <property type="component" value="Chromosome"/>
</dbReference>
<protein>
    <submittedName>
        <fullName evidence="2">DUF2512 family protein</fullName>
    </submittedName>
</protein>
<evidence type="ECO:0000313" key="2">
    <source>
        <dbReference type="EMBL" id="WFT75689.1"/>
    </source>
</evidence>
<gene>
    <name evidence="2" type="ORF">P9989_04680</name>
</gene>
<evidence type="ECO:0000256" key="1">
    <source>
        <dbReference type="SAM" id="Phobius"/>
    </source>
</evidence>
<feature type="transmembrane region" description="Helical" evidence="1">
    <location>
        <begin position="7"/>
        <end position="27"/>
    </location>
</feature>
<dbReference type="InterPro" id="IPR019649">
    <property type="entry name" value="DUF2512"/>
</dbReference>
<keyword evidence="1" id="KW-0472">Membrane</keyword>
<keyword evidence="1" id="KW-0812">Transmembrane</keyword>
<organism evidence="2 3">
    <name type="scientific">Halobacillus naozhouensis</name>
    <dbReference type="NCBI Taxonomy" id="554880"/>
    <lineage>
        <taxon>Bacteria</taxon>
        <taxon>Bacillati</taxon>
        <taxon>Bacillota</taxon>
        <taxon>Bacilli</taxon>
        <taxon>Bacillales</taxon>
        <taxon>Bacillaceae</taxon>
        <taxon>Halobacillus</taxon>
    </lineage>
</organism>
<accession>A0ABY8IZL2</accession>
<keyword evidence="1" id="KW-1133">Transmembrane helix</keyword>
<feature type="transmembrane region" description="Helical" evidence="1">
    <location>
        <begin position="33"/>
        <end position="54"/>
    </location>
</feature>
<proteinExistence type="predicted"/>
<dbReference type="Pfam" id="PF10710">
    <property type="entry name" value="DUF2512"/>
    <property type="match status" value="1"/>
</dbReference>
<sequence>MDHVKALAIKGVMTLLFLYVVLTLGFGVSFLNVLIVTIVLGAVSYLLGDLYLLIKTTNSVAATADVGLTFIIVWLLGMALTGLGTGTMAGAAAISAVIIALGEYFFHIYVVYKRLAVKKRLKAYMY</sequence>
<dbReference type="EMBL" id="CP121671">
    <property type="protein sequence ID" value="WFT75689.1"/>
    <property type="molecule type" value="Genomic_DNA"/>
</dbReference>
<feature type="transmembrane region" description="Helical" evidence="1">
    <location>
        <begin position="91"/>
        <end position="112"/>
    </location>
</feature>
<reference evidence="2 3" key="1">
    <citation type="submission" date="2023-04" db="EMBL/GenBank/DDBJ databases">
        <title>Genome sequence of Halobacillus naozhouensis KACC 21980.</title>
        <authorList>
            <person name="Kim S."/>
            <person name="Heo J."/>
            <person name="Kwon S.-W."/>
        </authorList>
    </citation>
    <scope>NUCLEOTIDE SEQUENCE [LARGE SCALE GENOMIC DNA]</scope>
    <source>
        <strain evidence="2 3">KCTC 13234</strain>
    </source>
</reference>
<evidence type="ECO:0000313" key="3">
    <source>
        <dbReference type="Proteomes" id="UP001221597"/>
    </source>
</evidence>
<name>A0ABY8IZL2_9BACI</name>
<keyword evidence="3" id="KW-1185">Reference proteome</keyword>
<dbReference type="RefSeq" id="WP_283077655.1">
    <property type="nucleotide sequence ID" value="NZ_CP121671.1"/>
</dbReference>